<gene>
    <name evidence="3" type="primary">LOC103703846</name>
</gene>
<dbReference type="InterPro" id="IPR050872">
    <property type="entry name" value="PPR_P_subfamily"/>
</dbReference>
<evidence type="ECO:0000313" key="3">
    <source>
        <dbReference type="RefSeq" id="XP_026659056.1"/>
    </source>
</evidence>
<dbReference type="KEGG" id="pda:103703846"/>
<dbReference type="GeneID" id="103703846"/>
<keyword evidence="2" id="KW-1185">Reference proteome</keyword>
<dbReference type="OrthoDB" id="185373at2759"/>
<name>A0A8B8J2Y1_PHODC</name>
<dbReference type="PANTHER" id="PTHR46128">
    <property type="entry name" value="MITOCHONDRIAL GROUP I INTRON SPLICING FACTOR CCM1"/>
    <property type="match status" value="1"/>
</dbReference>
<evidence type="ECO:0000313" key="2">
    <source>
        <dbReference type="Proteomes" id="UP000228380"/>
    </source>
</evidence>
<organism evidence="2 3">
    <name type="scientific">Phoenix dactylifera</name>
    <name type="common">Date palm</name>
    <dbReference type="NCBI Taxonomy" id="42345"/>
    <lineage>
        <taxon>Eukaryota</taxon>
        <taxon>Viridiplantae</taxon>
        <taxon>Streptophyta</taxon>
        <taxon>Embryophyta</taxon>
        <taxon>Tracheophyta</taxon>
        <taxon>Spermatophyta</taxon>
        <taxon>Magnoliopsida</taxon>
        <taxon>Liliopsida</taxon>
        <taxon>Arecaceae</taxon>
        <taxon>Coryphoideae</taxon>
        <taxon>Phoeniceae</taxon>
        <taxon>Phoenix</taxon>
    </lineage>
</organism>
<reference evidence="3" key="2">
    <citation type="submission" date="2025-08" db="UniProtKB">
        <authorList>
            <consortium name="RefSeq"/>
        </authorList>
    </citation>
    <scope>IDENTIFICATION</scope>
    <source>
        <tissue evidence="3">Young leaves</tissue>
    </source>
</reference>
<accession>A0A8B8J2Y1</accession>
<dbReference type="Proteomes" id="UP000228380">
    <property type="component" value="Chromosome 6"/>
</dbReference>
<comment type="similarity">
    <text evidence="1">Belongs to the PPR family. P subfamily.</text>
</comment>
<proteinExistence type="inferred from homology"/>
<dbReference type="PANTHER" id="PTHR46128:SF211">
    <property type="entry name" value="PENTACOTRIPEPTIDE-REPEAT REGION OF PRORP DOMAIN-CONTAINING PROTEIN"/>
    <property type="match status" value="1"/>
</dbReference>
<sequence length="206" mass="23464">MDAKKAKTFFHWASQFRQLQHGKSYCVILHILVRAGLLIDSRELLESAIRKKSEAGNPSCLIVEMLLSIHEAVLPGPQAFDLFAQAYSKMRMVELAFDACRCLGDHGFNPNLMSVNTLLHVAQKSNENELARKAFEYMIERIVSNSWKRCAPGVIADAALVYWMFEEGRDEEGMVLLKRMLQKNMVFDNVLNASIIFAYCRMGKLE</sequence>
<protein>
    <submittedName>
        <fullName evidence="3">Pentatricopeptide repeat-containing protein At1g66345, mitochondrial-like</fullName>
    </submittedName>
</protein>
<dbReference type="InterPro" id="IPR011990">
    <property type="entry name" value="TPR-like_helical_dom_sf"/>
</dbReference>
<reference evidence="2" key="1">
    <citation type="journal article" date="2019" name="Nat. Commun.">
        <title>Genome-wide association mapping of date palm fruit traits.</title>
        <authorList>
            <person name="Hazzouri K.M."/>
            <person name="Gros-Balthazard M."/>
            <person name="Flowers J.M."/>
            <person name="Copetti D."/>
            <person name="Lemansour A."/>
            <person name="Lebrun M."/>
            <person name="Masmoudi K."/>
            <person name="Ferrand S."/>
            <person name="Dhar M.I."/>
            <person name="Fresquez Z.A."/>
            <person name="Rosas U."/>
            <person name="Zhang J."/>
            <person name="Talag J."/>
            <person name="Lee S."/>
            <person name="Kudrna D."/>
            <person name="Powell R.F."/>
            <person name="Leitch I.J."/>
            <person name="Krueger R.R."/>
            <person name="Wing R.A."/>
            <person name="Amiri K.M.A."/>
            <person name="Purugganan M.D."/>
        </authorList>
    </citation>
    <scope>NUCLEOTIDE SEQUENCE [LARGE SCALE GENOMIC DNA]</scope>
    <source>
        <strain evidence="2">cv. Khalas</strain>
    </source>
</reference>
<evidence type="ECO:0000256" key="1">
    <source>
        <dbReference type="ARBA" id="ARBA00007626"/>
    </source>
</evidence>
<dbReference type="RefSeq" id="XP_026659056.1">
    <property type="nucleotide sequence ID" value="XM_026803255.1"/>
</dbReference>
<dbReference type="Gene3D" id="1.25.40.10">
    <property type="entry name" value="Tetratricopeptide repeat domain"/>
    <property type="match status" value="1"/>
</dbReference>
<dbReference type="AlphaFoldDB" id="A0A8B8J2Y1"/>